<gene>
    <name evidence="1" type="ORF">JEICAKEA_00028</name>
</gene>
<dbReference type="Gene3D" id="3.30.110.170">
    <property type="entry name" value="Protein of unknown function (DUF541), domain 1"/>
    <property type="match status" value="1"/>
</dbReference>
<protein>
    <recommendedName>
        <fullName evidence="2">26 kDa periplasmic immunogenic protein</fullName>
    </recommendedName>
</protein>
<name>A0A7G9Z2D4_9EURY</name>
<dbReference type="InterPro" id="IPR007497">
    <property type="entry name" value="SIMPL/DUF541"/>
</dbReference>
<dbReference type="PANTHER" id="PTHR34387">
    <property type="entry name" value="SLR1258 PROTEIN"/>
    <property type="match status" value="1"/>
</dbReference>
<dbReference type="EMBL" id="MT631578">
    <property type="protein sequence ID" value="QNO54418.1"/>
    <property type="molecule type" value="Genomic_DNA"/>
</dbReference>
<accession>A0A7G9Z2D4</accession>
<proteinExistence type="predicted"/>
<dbReference type="PANTHER" id="PTHR34387:SF2">
    <property type="entry name" value="SLR1258 PROTEIN"/>
    <property type="match status" value="1"/>
</dbReference>
<dbReference type="Gene3D" id="3.30.70.2970">
    <property type="entry name" value="Protein of unknown function (DUF541), domain 2"/>
    <property type="match status" value="1"/>
</dbReference>
<dbReference type="GO" id="GO:0006974">
    <property type="term" value="P:DNA damage response"/>
    <property type="evidence" value="ECO:0007669"/>
    <property type="project" value="TreeGrafter"/>
</dbReference>
<evidence type="ECO:0008006" key="2">
    <source>
        <dbReference type="Google" id="ProtNLM"/>
    </source>
</evidence>
<organism evidence="1">
    <name type="scientific">Candidatus Methanophaga sp. ANME-1 ERB7</name>
    <dbReference type="NCBI Taxonomy" id="2759913"/>
    <lineage>
        <taxon>Archaea</taxon>
        <taxon>Methanobacteriati</taxon>
        <taxon>Methanobacteriota</taxon>
        <taxon>Stenosarchaea group</taxon>
        <taxon>Methanomicrobia</taxon>
        <taxon>Candidatus Methanophagales</taxon>
        <taxon>Candidatus Methanophagaceae</taxon>
        <taxon>Candidatus Methanophaga</taxon>
    </lineage>
</organism>
<dbReference type="AlphaFoldDB" id="A0A7G9Z2D4"/>
<sequence>MVSNKKLYGLVATLAICLALVCGLYSPSGATAVDSTANCTIAVSGSGTIEAEPNQAKVSLGVETQSENVTDALNENSLKMTNIIAAMEDLGYSNDEVRTSYFSISPVRNETDYTKVVAYKVYNEVTVEISDLDEIGEVISKAADAGANNVQRIEFGLTEAEEEKQKNEAIKKACANAESKADAIASSLDLVILRVASVRESSVYAYPYRVGGFNEDVQIEKAGAIAPPINPKAVEVKATIEVVYECS</sequence>
<evidence type="ECO:0000313" key="1">
    <source>
        <dbReference type="EMBL" id="QNO54418.1"/>
    </source>
</evidence>
<dbReference type="Pfam" id="PF04402">
    <property type="entry name" value="SIMPL"/>
    <property type="match status" value="1"/>
</dbReference>
<dbReference type="InterPro" id="IPR052022">
    <property type="entry name" value="26kDa_periplasmic_antigen"/>
</dbReference>
<reference evidence="1" key="1">
    <citation type="submission" date="2020-06" db="EMBL/GenBank/DDBJ databases">
        <title>Unique genomic features of the anaerobic methanotrophic archaea.</title>
        <authorList>
            <person name="Chadwick G.L."/>
            <person name="Skennerton C.T."/>
            <person name="Laso-Perez R."/>
            <person name="Leu A.O."/>
            <person name="Speth D.R."/>
            <person name="Yu H."/>
            <person name="Morgan-Lang C."/>
            <person name="Hatzenpichler R."/>
            <person name="Goudeau D."/>
            <person name="Malmstrom R."/>
            <person name="Brazelton W.J."/>
            <person name="Woyke T."/>
            <person name="Hallam S.J."/>
            <person name="Tyson G.W."/>
            <person name="Wegener G."/>
            <person name="Boetius A."/>
            <person name="Orphan V."/>
        </authorList>
    </citation>
    <scope>NUCLEOTIDE SEQUENCE</scope>
</reference>